<gene>
    <name evidence="1" type="ORF">CEY02_04470</name>
</gene>
<accession>A0A2A5IZK8</accession>
<comment type="caution">
    <text evidence="1">The sequence shown here is derived from an EMBL/GenBank/DDBJ whole genome shotgun (WGS) entry which is preliminary data.</text>
</comment>
<dbReference type="OrthoDB" id="1953555at2"/>
<dbReference type="EMBL" id="NKHG01000028">
    <property type="protein sequence ID" value="PCK22419.1"/>
    <property type="molecule type" value="Genomic_DNA"/>
</dbReference>
<organism evidence="1 2">
    <name type="scientific">Bacillus pumilus</name>
    <name type="common">Bacillus mesentericus</name>
    <dbReference type="NCBI Taxonomy" id="1408"/>
    <lineage>
        <taxon>Bacteria</taxon>
        <taxon>Bacillati</taxon>
        <taxon>Bacillota</taxon>
        <taxon>Bacilli</taxon>
        <taxon>Bacillales</taxon>
        <taxon>Bacillaceae</taxon>
        <taxon>Bacillus</taxon>
    </lineage>
</organism>
<reference evidence="1 2" key="1">
    <citation type="submission" date="2017-06" db="EMBL/GenBank/DDBJ databases">
        <title>Draft Genome Sequence of Bacillus sp Strain 36R Isolated from saline sediment at Atanasia, Sonora, Mexico.</title>
        <authorList>
            <person name="Sanchez Diaz R."/>
            <person name="Quiroz Macias M.E."/>
            <person name="Ibarra Gamez J.C."/>
            <person name="Enciso Ibarra J."/>
            <person name="Gomez Gil B."/>
            <person name="Galaviz Silva L."/>
        </authorList>
    </citation>
    <scope>NUCLEOTIDE SEQUENCE [LARGE SCALE GENOMIC DNA]</scope>
    <source>
        <strain evidence="1 2">36R_ATNSAL</strain>
    </source>
</reference>
<evidence type="ECO:0000313" key="2">
    <source>
        <dbReference type="Proteomes" id="UP000228754"/>
    </source>
</evidence>
<dbReference type="AlphaFoldDB" id="A0A2A5IZK8"/>
<name>A0A2A5IZK8_BACPU</name>
<sequence>MRRKRFPDETDWLSFFETEPDEELEQQMPIEYQDVTFRFENQEEKFVVTMSLEMQEVYLKVVRKMNASVLGIYDFKTVRHVEIKKDRQKEKELLLILDTRDRFITTVEITFLPSFCLMVKEHFSGE</sequence>
<proteinExistence type="predicted"/>
<protein>
    <submittedName>
        <fullName evidence="1">Uncharacterized protein</fullName>
    </submittedName>
</protein>
<dbReference type="Proteomes" id="UP000228754">
    <property type="component" value="Unassembled WGS sequence"/>
</dbReference>
<evidence type="ECO:0000313" key="1">
    <source>
        <dbReference type="EMBL" id="PCK22419.1"/>
    </source>
</evidence>